<evidence type="ECO:0000313" key="2">
    <source>
        <dbReference type="Proteomes" id="UP001500620"/>
    </source>
</evidence>
<evidence type="ECO:0008006" key="3">
    <source>
        <dbReference type="Google" id="ProtNLM"/>
    </source>
</evidence>
<organism evidence="1 2">
    <name type="scientific">Dactylosporangium darangshiense</name>
    <dbReference type="NCBI Taxonomy" id="579108"/>
    <lineage>
        <taxon>Bacteria</taxon>
        <taxon>Bacillati</taxon>
        <taxon>Actinomycetota</taxon>
        <taxon>Actinomycetes</taxon>
        <taxon>Micromonosporales</taxon>
        <taxon>Micromonosporaceae</taxon>
        <taxon>Dactylosporangium</taxon>
    </lineage>
</organism>
<gene>
    <name evidence="1" type="ORF">GCM10022255_117450</name>
</gene>
<name>A0ABP8DWM6_9ACTN</name>
<accession>A0ABP8DWM6</accession>
<protein>
    <recommendedName>
        <fullName evidence="3">Transposase</fullName>
    </recommendedName>
</protein>
<reference evidence="2" key="1">
    <citation type="journal article" date="2019" name="Int. J. Syst. Evol. Microbiol.">
        <title>The Global Catalogue of Microorganisms (GCM) 10K type strain sequencing project: providing services to taxonomists for standard genome sequencing and annotation.</title>
        <authorList>
            <consortium name="The Broad Institute Genomics Platform"/>
            <consortium name="The Broad Institute Genome Sequencing Center for Infectious Disease"/>
            <person name="Wu L."/>
            <person name="Ma J."/>
        </authorList>
    </citation>
    <scope>NUCLEOTIDE SEQUENCE [LARGE SCALE GENOMIC DNA]</scope>
    <source>
        <strain evidence="2">JCM 17441</strain>
    </source>
</reference>
<dbReference type="EMBL" id="BAABAT010000185">
    <property type="protein sequence ID" value="GAA4264377.1"/>
    <property type="molecule type" value="Genomic_DNA"/>
</dbReference>
<keyword evidence="2" id="KW-1185">Reference proteome</keyword>
<dbReference type="Proteomes" id="UP001500620">
    <property type="component" value="Unassembled WGS sequence"/>
</dbReference>
<evidence type="ECO:0000313" key="1">
    <source>
        <dbReference type="EMBL" id="GAA4264377.1"/>
    </source>
</evidence>
<comment type="caution">
    <text evidence="1">The sequence shown here is derived from an EMBL/GenBank/DDBJ whole genome shotgun (WGS) entry which is preliminary data.</text>
</comment>
<proteinExistence type="predicted"/>
<sequence length="74" mass="8472">MGATIHATAGRRRPVLQAPTVYTDLTWMPTRLWVWTTIRDHRQQPCGCAPNRPLDAAARDRIRRLRPAITQLTP</sequence>